<dbReference type="GO" id="GO:0043041">
    <property type="term" value="P:amino acid activation for nonribosomal peptide biosynthetic process"/>
    <property type="evidence" value="ECO:0007669"/>
    <property type="project" value="TreeGrafter"/>
</dbReference>
<dbReference type="InterPro" id="IPR045851">
    <property type="entry name" value="AMP-bd_C_sf"/>
</dbReference>
<dbReference type="PROSITE" id="PS50075">
    <property type="entry name" value="CARRIER"/>
    <property type="match status" value="4"/>
</dbReference>
<dbReference type="GO" id="GO:0003824">
    <property type="term" value="F:catalytic activity"/>
    <property type="evidence" value="ECO:0007669"/>
    <property type="project" value="InterPro"/>
</dbReference>
<dbReference type="InterPro" id="IPR020845">
    <property type="entry name" value="AMP-binding_CS"/>
</dbReference>
<dbReference type="NCBIfam" id="TIGR01733">
    <property type="entry name" value="AA-adenyl-dom"/>
    <property type="match status" value="4"/>
</dbReference>
<dbReference type="CDD" id="cd19540">
    <property type="entry name" value="LCL_NRPS-like"/>
    <property type="match status" value="3"/>
</dbReference>
<evidence type="ECO:0000256" key="1">
    <source>
        <dbReference type="ARBA" id="ARBA00001957"/>
    </source>
</evidence>
<dbReference type="Pfam" id="PF13193">
    <property type="entry name" value="AMP-binding_C"/>
    <property type="match status" value="3"/>
</dbReference>
<keyword evidence="3" id="KW-0597">Phosphoprotein</keyword>
<dbReference type="InterPro" id="IPR036736">
    <property type="entry name" value="ACP-like_sf"/>
</dbReference>
<sequence>MNAQPGLSDVLPLSPLQQGLMFWASYGGAAGDVYTVQKTLDLDGPVDPKTLKAAAEALLRRYPNLRAGFRLRRSGEPVALIPAEVELPWAEVDLGDPAEVEAAVDAERARPFDLGRPPLVRFLLIKRSDDEFTLVFTHHHILLDGWSAPLLVRELFELYAAAGSDVGMPAPARFRDHLVWVSKQDRTRSLAAWNRYLDGVTEPTLVAAGHDLHARSEPQEVTTWLDEVTTTAVQTLARRCEVTVNTVLQAVWALVLNELTGRGDVTFGLTGSGRSTDLPRAEQIIGLLINTTPVRVTVRPGEPVSSLLGRIQSGQAKLIAHQYLGLADIQAGRVDGELFDTFTVLENYPIDAEELDRLGERAGLRVSAVDGTDGSHYPLGVVATPGERLRLDIRYRAEVVPADVAVRVADRVVALFTAMAADPDRLVGRIPVVSAAEHTDLVETRNRTATEVRGTTFGELVHPSDAPAVMFEGVQLTYDELLSRANRLANHLLSRGVEAEQAIAVVLPRGIEQVVAMLAIVKAGAVYVPVDVAYPAERVTLLLSDARPALVLTEAEHLGVLPGTAPVVLLSEVPDGSDAEPSVHISPDSAAYVIYTSGSTGRPKGVVVTHRGLPSLAHTVAAHFRPRPGDRVLQFASQSFDTSIWELLMALATGATVVIAPPERRLGSALQDLIAEYSVTHLTLPPSALADVDTGAVPPDAVVIVAGEACPPELARRWVEAGHRLFNSYGPTETTVDATLWEANRDGTTGSALPIGTPVHNTSVYVLDDLLRIVPVGAIGELYVGGTGLARGYSGNPGLTATRFVASPFRPGERLYRTGDLVRWRADGQLEFAGRADHQVKIRGFRVEPGEVESALLAQPGVSGAVVVADEHESLGTRLVAYVAGVTAGLHEQLSRSLPEHMVPSVFVELESFPLTPNGKINRAALPKPASNAVTTARVEVDPRLSLMCGVFAAVLEVPEVGADDSFFTLGGHSLLVTRLLSRIGAVFGATAAIRDVFEASTPRGLLHRLAKNDRPALVRADRSGPLPLSDAQRRLWFLHRLDGPSAAYNIPSVLRLSGELNVPALRLALSDVVERHESLRTVFTEDAQVVLPPGDVPFEFAETTEDDLTDALRVAAGHGFDLAGEIPVRATVFKVADGEHVLLVLMHHIAGDEWSVGPLFSDLRHAYEQRRHGRTPQWTPLPVQYADYAIWQRRQLDVSAQIEYWQRQLAGAPEELVLPFDRPRPDIASDHGGYHFYELSDDVHHALVKLARDNDVTVFMVVQAAVAVLLSKMGAGEDIPLGSPIAGRGDAALEDLVGFFVNTLVLRVRTDGDPTFAELLRRVREVDLAAFEHADVPFERLVEVLSPARSLSRNPLFQVMVTHQHDLDLDLGVGGLVSQALPFGLDKAKFDLTFSFFSTAGTFGAGIEYATDLFDAETVAALAQRLTTLIGALVTQPDKPIGAHSVLLPHEHMPAPQPYGEGPLVPELFRLSAVRNAGRIAIDGALSYGQLTKRVGQLARLLITRGIGPESVVGLACRPSADLVIGLLAILETGAAYLPLDVEYPEARLRLMLDDAQPHLVVTSGEFGLWTGPRLALDDQTVLEQLADLPGGRVTDEERTHPLSSQHPAYALFTSGSSGRPKAVIGTHGALAARLAWGQRALPVSVQDVIVAKSSISFVDGGTELLGALLGGARVVLADSARRQDVHALSDLVARHHGSRLTLVPSLLQALLDVDPAKLECVRVWISSGEALPAALADRVRAALPAARLVDLYGCSEAGGDSLMSDGTGFARTVDGTTAYILDNRLSPVATGVVGELYLGGAGIARGYRSASLTAARFVAGPDGTRLYRTGDLARRDRDGVLTLLGRADDQVKVRGVRIEPAEIEAVLTSVDGVVSAAVVARGNELVAYVVADDITPVRAAARSALPPGLVPTSFVQVPEIPLLPNGKTDRKALRDAQPPTADAVEAEVAGSREEVLAQIFAGVLGLGTIGLDDNFFDNGGHSLLATRLVARIRAVFQREVSLRTVFEAPTVRALAGHLDEQTTRPMLIAAERPSRIPLSHAQRGLWFLDKLEGTSSAYTMPFTARLHGDVNVAALRQAIGDVMQRHEALRTVFREHDGEPYQQVLPMGEIPFTAHPAGPSTVADCVARTFDLAEDFPIRADLISDSRRDHVLVVVVHHIVFDALSVGPLFGDLAKAYAARLRLKAPDFEPLPVQYADYVLWQQLPASRRQVAQQVEYWRGRLAGLPDELGIPTDRPRPTHASYQGGCVERDIDARLHAGVRRLAGQTGTTPFMVLRTAVAVLLSKLGAGHDVPLGTPVGGRPDPALEELAGYFVNMVVLRTDLTGDPSFEELLGRVRDTDLAAYAHQDVPFDQLVDELAPRRSRARHPLFQVMVNQHQQSHLPRLPGLRATSLTAGPDTAKFDLAFAFEPHPDSEGLALSVNYSSDLFDNSTVDTMVSRLVRVLDQATADSTTRVSMVDVWLPGEEFGNDTGHVVEPGTVADRLLTCPPDAVALVHGDRRMTYDELIERSGAVAAYLTKCGVGPESVVAVAIPRSIELVVALWGVVRAGAAYVPVDPDYPAERRELIQSDSGAVLTLTAQEVRGAVGDWTDPEIHPDNAAYVIYTSGSTGRPKGAVVTHRAIVNRLEWMAAEYAISGDDRILQKTPAGFDVSVWEFFLPAFAGAALVLLDPGAHRDPALISDAIIRDGVTVAHFVPSMLRVFLDAQVPAPLRLLFTSGEALPADVAARCRAQIPAELHNLYGPTEAAVDVTHWHVTADGSVPIGRPVWNTQVHVLDQALRPVPAGVVGELYLGGVQLARGYLARPGLTASRFVADPFGEAGARLYRTGDLVRYRADGAVEYVGRNDDQVKLRGMRIELGEVETALLAQDGVRAAVAVVRDDRLIGYVVGESAGLTAALAERLPEQLVPSVIVPLDEIPLLPNGKVDRKALPEPRATVGDSALRDPAEELLAGVLAELLGLRTVGAEDDFFALGGHSLLAVRLVSRIRTVFGAELTISDVFDTPTVRGIAALLGRERERPALVPVTRPDPMPLSPAQQRLWFIHRMDGPSPTYNVPFTARLDGPLNLDALRAAVADVVERHEILRTVYPDTATPTQVVTTGRQVAFDVVATNENTLPRLLAEAARHPFRLAEELPLRVTVYKLGDNQHVVLMLVHHIATDEWSARPLFTDLATAYGARLEGSAPSWPALPVQYADYALWQRELLDSPLSQAQLGYWQDTLAGLPGELNLPADRPRPPTASYRGEEVELDLPDDVAAAVRRVAAEHGVTVYMVVQAAVAVLLSKLGAGDDIPLGTPIAGRTDPALDNLTGFFVNTLVLRTSTAGNPTFAELLSRVRHTDLGAFGHADLPFERLVDHLSPERSMSRHPLFQVVVTHRMLDEEDLGLPGTTTAAHDPGFVVAKFDLTFTVRETVGADSLSLALTYALDLFESATGEAMVERLAHVLEVLCADPVARLSAVDVLTGRERELVLSQWNSTAQQVPDLTLAGLFEAQVDARPDELALVDGDRRFTFAELDTLANRLAQRIIDRGLPPESLVAIALPRSAEFLVAMFAVAKAGAAYLPVDPGHPAARVRHVLDDAEPALVIAKEPLAGTEGVPILLVGTAWQDGPADRPRVAVRPDALAYVIYTSGSTGRPKGVAIPHSGLPSLVRTMAGGSESGPGRRLGQFASFSFDVSMAELSISILCGAAMFLLPEHARAGAELGRYATANDLTHLVIPPSVVSSLPDTSVLPAGLTLIVGTEALRRDLVHAWAGGRIFLNAYGPTESTVNSTLWRAEPGWAAPVLPIGKPDVNKQAYVLGPDLRPVPPGVTGELYLGGEGLARGYLGQPGLTSTRFVASPFTPGERMYRTGDLARWTPHGLIDYLGRVDEQMKVRGYRIEPAEIEAALIDLPAVKAAAVAVRDSQDGRRALVGYLVAGTPLDTAAVAEAVAQVLPEYLVPSQWMQLESLPLSVAGKLNRDALPTPEFARASEAALPAQGRREEILLRLFRELLGRADIGVGDAFFELGGDSILSIQLVAKAREEGLALTPRNVFERKTVRDLAVVATDLAGHGPDVHDPGTGSVEPTPIMRRFLTRHVAVEKFGQSMLLKLPAGIDPVRLDLALRSVLRTHDMLRARLEPGLGILVPEEIPDCLRVIRVAPGEQPPRSEFLAARERLDPWAGAMVQAVWFDHGAHAPSELLLLVHHLVMDGVSWRILLPDLESAYAGAELRPVRTSFRTWAAGLAQVSKDDQEPYWRSVLGGSSARIGSRPLDSGDTIATLSRISRVMDVGELLTTVPGKLRATVNDVLLTGLALAARSWTGHDDLLLDLEGHGRQQELVPGADLSRTIGWFTTIYPVRLATAGVDVDAAERDPARAEDVLKAVKQHLRQIPGEGIGYGLLRSLDDVPTPSIAFNYLGRMSAGTPTDGWQSEGGLGGTVDEHRVAEHALVIDATASAGGSQVRVEWAYASGVLAESEVAEFAALWERALRAVAAAADREGAGGYTPADVPLARLNQSQLDKIQAKWAKK</sequence>
<evidence type="ECO:0000256" key="5">
    <source>
        <dbReference type="ARBA" id="ARBA00023194"/>
    </source>
</evidence>
<dbReference type="GO" id="GO:0031177">
    <property type="term" value="F:phosphopantetheine binding"/>
    <property type="evidence" value="ECO:0007669"/>
    <property type="project" value="InterPro"/>
</dbReference>
<dbReference type="InterPro" id="IPR000873">
    <property type="entry name" value="AMP-dep_synth/lig_dom"/>
</dbReference>
<feature type="domain" description="Carrier" evidence="6">
    <location>
        <begin position="939"/>
        <end position="1014"/>
    </location>
</feature>
<dbReference type="FunFam" id="3.40.50.980:FF:000001">
    <property type="entry name" value="Non-ribosomal peptide synthetase"/>
    <property type="match status" value="2"/>
</dbReference>
<evidence type="ECO:0000313" key="8">
    <source>
        <dbReference type="Proteomes" id="UP000063699"/>
    </source>
</evidence>
<reference evidence="7 8" key="1">
    <citation type="submission" date="2015-07" db="EMBL/GenBank/DDBJ databases">
        <title>Genome sequencing of Kibdelosporangium phytohabitans.</title>
        <authorList>
            <person name="Qin S."/>
            <person name="Xing K."/>
        </authorList>
    </citation>
    <scope>NUCLEOTIDE SEQUENCE [LARGE SCALE GENOMIC DNA]</scope>
    <source>
        <strain evidence="7 8">KLBMP1111</strain>
    </source>
</reference>
<dbReference type="Gene3D" id="3.30.559.30">
    <property type="entry name" value="Nonribosomal peptide synthetase, condensation domain"/>
    <property type="match status" value="5"/>
</dbReference>
<keyword evidence="2" id="KW-0596">Phosphopantetheine</keyword>
<keyword evidence="5" id="KW-0045">Antibiotic biosynthesis</keyword>
<dbReference type="SUPFAM" id="SSF47336">
    <property type="entry name" value="ACP-like"/>
    <property type="match status" value="4"/>
</dbReference>
<dbReference type="Pfam" id="PF00668">
    <property type="entry name" value="Condensation"/>
    <property type="match status" value="5"/>
</dbReference>
<proteinExistence type="predicted"/>
<dbReference type="Gene3D" id="2.30.38.10">
    <property type="entry name" value="Luciferase, Domain 3"/>
    <property type="match status" value="4"/>
</dbReference>
<dbReference type="NCBIfam" id="NF003417">
    <property type="entry name" value="PRK04813.1"/>
    <property type="match status" value="4"/>
</dbReference>
<dbReference type="PANTHER" id="PTHR45527:SF1">
    <property type="entry name" value="FATTY ACID SYNTHASE"/>
    <property type="match status" value="1"/>
</dbReference>
<evidence type="ECO:0000256" key="2">
    <source>
        <dbReference type="ARBA" id="ARBA00022450"/>
    </source>
</evidence>
<dbReference type="CDD" id="cd19543">
    <property type="entry name" value="DCL_NRPS"/>
    <property type="match status" value="1"/>
</dbReference>
<dbReference type="GO" id="GO:0017000">
    <property type="term" value="P:antibiotic biosynthetic process"/>
    <property type="evidence" value="ECO:0007669"/>
    <property type="project" value="UniProtKB-KW"/>
</dbReference>
<dbReference type="GO" id="GO:0072330">
    <property type="term" value="P:monocarboxylic acid biosynthetic process"/>
    <property type="evidence" value="ECO:0007669"/>
    <property type="project" value="UniProtKB-ARBA"/>
</dbReference>
<name>A0A0N9HTU2_9PSEU</name>
<dbReference type="InterPro" id="IPR009081">
    <property type="entry name" value="PP-bd_ACP"/>
</dbReference>
<dbReference type="GO" id="GO:0008610">
    <property type="term" value="P:lipid biosynthetic process"/>
    <property type="evidence" value="ECO:0007669"/>
    <property type="project" value="UniProtKB-ARBA"/>
</dbReference>
<dbReference type="Gene3D" id="3.30.300.30">
    <property type="match status" value="4"/>
</dbReference>
<dbReference type="Gene3D" id="3.30.559.10">
    <property type="entry name" value="Chloramphenicol acetyltransferase-like domain"/>
    <property type="match status" value="5"/>
</dbReference>
<feature type="domain" description="Carrier" evidence="6">
    <location>
        <begin position="1949"/>
        <end position="2024"/>
    </location>
</feature>
<dbReference type="InterPro" id="IPR020806">
    <property type="entry name" value="PKS_PP-bd"/>
</dbReference>
<dbReference type="NCBIfam" id="TIGR01720">
    <property type="entry name" value="NRPS-para261"/>
    <property type="match status" value="1"/>
</dbReference>
<accession>A0A0N9HTU2</accession>
<dbReference type="Pfam" id="PF00550">
    <property type="entry name" value="PP-binding"/>
    <property type="match status" value="4"/>
</dbReference>
<dbReference type="FunFam" id="3.40.50.12780:FF:000012">
    <property type="entry name" value="Non-ribosomal peptide synthetase"/>
    <property type="match status" value="2"/>
</dbReference>
<dbReference type="FunFam" id="2.30.38.10:FF:000001">
    <property type="entry name" value="Non-ribosomal peptide synthetase PvdI"/>
    <property type="match status" value="3"/>
</dbReference>
<dbReference type="Gene3D" id="3.40.50.980">
    <property type="match status" value="8"/>
</dbReference>
<keyword evidence="8" id="KW-1185">Reference proteome</keyword>
<dbReference type="SUPFAM" id="SSF52777">
    <property type="entry name" value="CoA-dependent acyltransferases"/>
    <property type="match status" value="10"/>
</dbReference>
<dbReference type="InterPro" id="IPR001242">
    <property type="entry name" value="Condensation_dom"/>
</dbReference>
<dbReference type="Gene3D" id="1.10.1200.10">
    <property type="entry name" value="ACP-like"/>
    <property type="match status" value="4"/>
</dbReference>
<dbReference type="GO" id="GO:0044550">
    <property type="term" value="P:secondary metabolite biosynthetic process"/>
    <property type="evidence" value="ECO:0007669"/>
    <property type="project" value="TreeGrafter"/>
</dbReference>
<evidence type="ECO:0000259" key="6">
    <source>
        <dbReference type="PROSITE" id="PS50075"/>
    </source>
</evidence>
<dbReference type="GO" id="GO:0005829">
    <property type="term" value="C:cytosol"/>
    <property type="evidence" value="ECO:0007669"/>
    <property type="project" value="TreeGrafter"/>
</dbReference>
<dbReference type="STRING" id="860235.AOZ06_18205"/>
<organism evidence="7 8">
    <name type="scientific">Kibdelosporangium phytohabitans</name>
    <dbReference type="NCBI Taxonomy" id="860235"/>
    <lineage>
        <taxon>Bacteria</taxon>
        <taxon>Bacillati</taxon>
        <taxon>Actinomycetota</taxon>
        <taxon>Actinomycetes</taxon>
        <taxon>Pseudonocardiales</taxon>
        <taxon>Pseudonocardiaceae</taxon>
        <taxon>Kibdelosporangium</taxon>
    </lineage>
</organism>
<dbReference type="Pfam" id="PF00501">
    <property type="entry name" value="AMP-binding"/>
    <property type="match status" value="4"/>
</dbReference>
<dbReference type="FunFam" id="3.30.559.30:FF:000001">
    <property type="entry name" value="Non-ribosomal peptide synthetase"/>
    <property type="match status" value="1"/>
</dbReference>
<gene>
    <name evidence="7" type="ORF">AOZ06_18205</name>
</gene>
<dbReference type="InterPro" id="IPR010060">
    <property type="entry name" value="NRPS_synth"/>
</dbReference>
<feature type="domain" description="Carrier" evidence="6">
    <location>
        <begin position="2943"/>
        <end position="3018"/>
    </location>
</feature>
<dbReference type="SMART" id="SM00823">
    <property type="entry name" value="PKS_PP"/>
    <property type="match status" value="4"/>
</dbReference>
<dbReference type="OrthoDB" id="2472181at2"/>
<comment type="cofactor">
    <cofactor evidence="1">
        <name>pantetheine 4'-phosphate</name>
        <dbReference type="ChEBI" id="CHEBI:47942"/>
    </cofactor>
</comment>
<evidence type="ECO:0000256" key="3">
    <source>
        <dbReference type="ARBA" id="ARBA00022553"/>
    </source>
</evidence>
<dbReference type="KEGG" id="kphy:AOZ06_18205"/>
<feature type="domain" description="Carrier" evidence="6">
    <location>
        <begin position="3975"/>
        <end position="4049"/>
    </location>
</feature>
<dbReference type="CDD" id="cd05930">
    <property type="entry name" value="A_NRPS"/>
    <property type="match status" value="3"/>
</dbReference>
<dbReference type="RefSeq" id="WP_054290502.1">
    <property type="nucleotide sequence ID" value="NZ_CP012752.1"/>
</dbReference>
<dbReference type="SUPFAM" id="SSF56801">
    <property type="entry name" value="Acetyl-CoA synthetase-like"/>
    <property type="match status" value="4"/>
</dbReference>
<dbReference type="Proteomes" id="UP000063699">
    <property type="component" value="Chromosome"/>
</dbReference>
<dbReference type="InterPro" id="IPR010071">
    <property type="entry name" value="AA_adenyl_dom"/>
</dbReference>
<evidence type="ECO:0000256" key="4">
    <source>
        <dbReference type="ARBA" id="ARBA00022737"/>
    </source>
</evidence>
<evidence type="ECO:0000313" key="7">
    <source>
        <dbReference type="EMBL" id="ALG08595.1"/>
    </source>
</evidence>
<dbReference type="InterPro" id="IPR025110">
    <property type="entry name" value="AMP-bd_C"/>
</dbReference>
<dbReference type="PROSITE" id="PS00012">
    <property type="entry name" value="PHOSPHOPANTETHEINE"/>
    <property type="match status" value="3"/>
</dbReference>
<protein>
    <recommendedName>
        <fullName evidence="6">Carrier domain-containing protein</fullName>
    </recommendedName>
</protein>
<dbReference type="EMBL" id="CP012752">
    <property type="protein sequence ID" value="ALG08595.1"/>
    <property type="molecule type" value="Genomic_DNA"/>
</dbReference>
<dbReference type="PROSITE" id="PS00455">
    <property type="entry name" value="AMP_BINDING"/>
    <property type="match status" value="3"/>
</dbReference>
<dbReference type="PANTHER" id="PTHR45527">
    <property type="entry name" value="NONRIBOSOMAL PEPTIDE SYNTHETASE"/>
    <property type="match status" value="1"/>
</dbReference>
<dbReference type="FunFam" id="1.10.1200.10:FF:000016">
    <property type="entry name" value="Non-ribosomal peptide synthase"/>
    <property type="match status" value="2"/>
</dbReference>
<dbReference type="InterPro" id="IPR023213">
    <property type="entry name" value="CAT-like_dom_sf"/>
</dbReference>
<keyword evidence="4" id="KW-0677">Repeat</keyword>
<dbReference type="InterPro" id="IPR006162">
    <property type="entry name" value="Ppantetheine_attach_site"/>
</dbReference>